<dbReference type="SUPFAM" id="SSF53448">
    <property type="entry name" value="Nucleotide-diphospho-sugar transferases"/>
    <property type="match status" value="1"/>
</dbReference>
<dbReference type="CDD" id="cd04182">
    <property type="entry name" value="GT_2_like_f"/>
    <property type="match status" value="1"/>
</dbReference>
<accession>A0ABR5YV51</accession>
<protein>
    <submittedName>
        <fullName evidence="3">Nucleotidyltransferase family protein</fullName>
    </submittedName>
</protein>
<name>A0ABR5YV51_9GAMM</name>
<keyword evidence="4" id="KW-1185">Reference proteome</keyword>
<evidence type="ECO:0000313" key="3">
    <source>
        <dbReference type="EMBL" id="MBA1271815.1"/>
    </source>
</evidence>
<dbReference type="RefSeq" id="WP_181068636.1">
    <property type="nucleotide sequence ID" value="NZ_JAAMRF010000001.1"/>
</dbReference>
<dbReference type="InterPro" id="IPR025877">
    <property type="entry name" value="MobA-like_NTP_Trfase"/>
</dbReference>
<evidence type="ECO:0000256" key="1">
    <source>
        <dbReference type="ARBA" id="ARBA00022842"/>
    </source>
</evidence>
<reference evidence="3 4" key="1">
    <citation type="submission" date="2020-02" db="EMBL/GenBank/DDBJ databases">
        <title>Synteny-based analysis reveals conserved mechanism for high triclosan tolerance in Pseudomonas, as well as instances of horizontal transfer.</title>
        <authorList>
            <person name="Mcfarland A.G."/>
            <person name="Bertucci H.K."/>
            <person name="Litmann E."/>
            <person name="Shen J."/>
            <person name="Huttenhower C."/>
            <person name="Hartmann E.M."/>
        </authorList>
    </citation>
    <scope>NUCLEOTIDE SEQUENCE [LARGE SCALE GENOMIC DNA]</scope>
    <source>
        <strain evidence="3 4">115A1</strain>
    </source>
</reference>
<organism evidence="3 4">
    <name type="scientific">Stutzerimonas azotifigens</name>
    <dbReference type="NCBI Taxonomy" id="291995"/>
    <lineage>
        <taxon>Bacteria</taxon>
        <taxon>Pseudomonadati</taxon>
        <taxon>Pseudomonadota</taxon>
        <taxon>Gammaproteobacteria</taxon>
        <taxon>Pseudomonadales</taxon>
        <taxon>Pseudomonadaceae</taxon>
        <taxon>Stutzerimonas</taxon>
    </lineage>
</organism>
<dbReference type="InterPro" id="IPR029044">
    <property type="entry name" value="Nucleotide-diphossugar_trans"/>
</dbReference>
<dbReference type="PANTHER" id="PTHR43777:SF1">
    <property type="entry name" value="MOLYBDENUM COFACTOR CYTIDYLYLTRANSFERASE"/>
    <property type="match status" value="1"/>
</dbReference>
<evidence type="ECO:0000313" key="4">
    <source>
        <dbReference type="Proteomes" id="UP000786387"/>
    </source>
</evidence>
<comment type="caution">
    <text evidence="3">The sequence shown here is derived from an EMBL/GenBank/DDBJ whole genome shotgun (WGS) entry which is preliminary data.</text>
</comment>
<feature type="domain" description="MobA-like NTP transferase" evidence="2">
    <location>
        <begin position="10"/>
        <end position="174"/>
    </location>
</feature>
<proteinExistence type="predicted"/>
<evidence type="ECO:0000259" key="2">
    <source>
        <dbReference type="Pfam" id="PF12804"/>
    </source>
</evidence>
<dbReference type="Pfam" id="PF12804">
    <property type="entry name" value="NTP_transf_3"/>
    <property type="match status" value="1"/>
</dbReference>
<dbReference type="Proteomes" id="UP000786387">
    <property type="component" value="Unassembled WGS sequence"/>
</dbReference>
<dbReference type="EMBL" id="JAAMRF010000001">
    <property type="protein sequence ID" value="MBA1271815.1"/>
    <property type="molecule type" value="Genomic_DNA"/>
</dbReference>
<dbReference type="Gene3D" id="3.90.550.10">
    <property type="entry name" value="Spore Coat Polysaccharide Biosynthesis Protein SpsA, Chain A"/>
    <property type="match status" value="1"/>
</dbReference>
<sequence length="198" mass="21276">MPTGVARASILLAAGEGRRYRQQGGEDKLLVSSRRDDPASPVVLLASMQLFAGVCERCVVVLPAGNPERLELVERHAAELGIEWLVVNTDGLGHSLAQAVERIPVHAGWLVGLADMPYVQRKTLEQLAAALRPETLLVPTHANRRGHPRAIGAAYFDVLRQLDGDRGAQALFASAQVAELLVEDAGIALDIDTPADRL</sequence>
<gene>
    <name evidence="3" type="ORF">G7026_00465</name>
</gene>
<dbReference type="PANTHER" id="PTHR43777">
    <property type="entry name" value="MOLYBDENUM COFACTOR CYTIDYLYLTRANSFERASE"/>
    <property type="match status" value="1"/>
</dbReference>
<keyword evidence="1" id="KW-0460">Magnesium</keyword>